<dbReference type="InterPro" id="IPR046219">
    <property type="entry name" value="DUF6252"/>
</dbReference>
<protein>
    <submittedName>
        <fullName evidence="2">Carboxypeptidase-like regulatory domain-containing protein</fullName>
    </submittedName>
</protein>
<dbReference type="EMBL" id="CP094534">
    <property type="protein sequence ID" value="UOE32933.1"/>
    <property type="molecule type" value="Genomic_DNA"/>
</dbReference>
<feature type="signal peptide" evidence="1">
    <location>
        <begin position="1"/>
        <end position="18"/>
    </location>
</feature>
<gene>
    <name evidence="2" type="ORF">MTP16_17595</name>
</gene>
<reference evidence="2 3" key="1">
    <citation type="submission" date="2022-03" db="EMBL/GenBank/DDBJ databases">
        <title>Hymenobactersp. isolated from the air.</title>
        <authorList>
            <person name="Won M."/>
            <person name="Kwon S.-W."/>
        </authorList>
    </citation>
    <scope>NUCLEOTIDE SEQUENCE [LARGE SCALE GENOMIC DNA]</scope>
    <source>
        <strain evidence="2 3">KACC 22596</strain>
    </source>
</reference>
<organism evidence="2 3">
    <name type="scientific">Hymenobacter monticola</name>
    <dbReference type="NCBI Taxonomy" id="1705399"/>
    <lineage>
        <taxon>Bacteria</taxon>
        <taxon>Pseudomonadati</taxon>
        <taxon>Bacteroidota</taxon>
        <taxon>Cytophagia</taxon>
        <taxon>Cytophagales</taxon>
        <taxon>Hymenobacteraceae</taxon>
        <taxon>Hymenobacter</taxon>
    </lineage>
</organism>
<dbReference type="Proteomes" id="UP000831390">
    <property type="component" value="Chromosome"/>
</dbReference>
<accession>A0ABY4B194</accession>
<dbReference type="InterPro" id="IPR013784">
    <property type="entry name" value="Carb-bd-like_fold"/>
</dbReference>
<dbReference type="Gene3D" id="2.60.40.1120">
    <property type="entry name" value="Carboxypeptidase-like, regulatory domain"/>
    <property type="match status" value="1"/>
</dbReference>
<keyword evidence="3" id="KW-1185">Reference proteome</keyword>
<evidence type="ECO:0000313" key="2">
    <source>
        <dbReference type="EMBL" id="UOE32933.1"/>
    </source>
</evidence>
<dbReference type="SUPFAM" id="SSF49452">
    <property type="entry name" value="Starch-binding domain-like"/>
    <property type="match status" value="1"/>
</dbReference>
<dbReference type="RefSeq" id="WP_243512318.1">
    <property type="nucleotide sequence ID" value="NZ_CP094534.1"/>
</dbReference>
<evidence type="ECO:0000313" key="3">
    <source>
        <dbReference type="Proteomes" id="UP000831390"/>
    </source>
</evidence>
<feature type="chain" id="PRO_5047311676" evidence="1">
    <location>
        <begin position="19"/>
        <end position="269"/>
    </location>
</feature>
<proteinExistence type="predicted"/>
<evidence type="ECO:0000256" key="1">
    <source>
        <dbReference type="SAM" id="SignalP"/>
    </source>
</evidence>
<dbReference type="Pfam" id="PF19765">
    <property type="entry name" value="DUF6252"/>
    <property type="match status" value="1"/>
</dbReference>
<sequence length="269" mass="27777">MVNLLTLRRFLALTIVGAAGMASCTNKNEAEPIGGIVQGELNVAGATSAVTLIGTNGKTASVAPDATTGKFVFDKVVPGTYSLSAVPAGGYHGPSAFPLTVKAGETAAAKLVFNRDYSMVGTMSWEQNGVAYTASQLKGSLSWGGLTITGTTAPLPGGGTREIALMLPMDGINNVAPFQGVGAYPLGTGKLPRAWGFYYLNNNFDQAATDFSNQQLGQVQVTRFSTKPNVARGTTASGTFEFTAPVLLNTTGSSPATISVTNGKFDVTY</sequence>
<name>A0ABY4B194_9BACT</name>
<keyword evidence="1" id="KW-0732">Signal</keyword>